<dbReference type="Gene3D" id="1.10.238.10">
    <property type="entry name" value="EF-hand"/>
    <property type="match status" value="2"/>
</dbReference>
<sequence length="435" mass="49138">MSSDGHVYLKESSSSAADQADRTTSVEVHDLDQLIRIAENLRSKRDALQKELEIRNTQLRQSSENVDCLARDLQACQNKLASAVNMVLPLRRQIIDLQNQLDANKCRTELFNLMKEIACWKAKYEAMESFLDEDRQQNEKLLSKYEELLAENSSQKVLINKLNKDVSVLKEENVNLQSDSDKWKLMFTTLKQLTESVTTDPSFWNEVVSSAFKGADAKVDETSAEQEAKDSIEEIIKRAAFSPVNNSSTENVSTCDESMPSTLEEIVKPVPESKLAVCNVNKMGIDKDHCKEMFSLYDEEGDNKIDATQIGCVVRALGLKPTNAMIAKAAGAEYKRKGEKRLDFEEFLPIYEQLTKEKEVGSYHDYIEGFRVYDKEGNGKIMAAELRHSLLALGERMQSDEIDEILDGVQDAEGMVNYEAFIKKILAGPFPNEED</sequence>
<dbReference type="GO" id="GO:0005509">
    <property type="term" value="F:calcium ion binding"/>
    <property type="evidence" value="ECO:0007669"/>
    <property type="project" value="InterPro"/>
</dbReference>
<evidence type="ECO:0000259" key="6">
    <source>
        <dbReference type="PROSITE" id="PS50222"/>
    </source>
</evidence>
<keyword evidence="8" id="KW-1185">Reference proteome</keyword>
<dbReference type="InterPro" id="IPR002048">
    <property type="entry name" value="EF_hand_dom"/>
</dbReference>
<dbReference type="EMBL" id="JYDO01000001">
    <property type="protein sequence ID" value="KRZ80889.1"/>
    <property type="molecule type" value="Genomic_DNA"/>
</dbReference>
<feature type="domain" description="EF-hand" evidence="6">
    <location>
        <begin position="285"/>
        <end position="320"/>
    </location>
</feature>
<dbReference type="OrthoDB" id="26525at2759"/>
<dbReference type="SUPFAM" id="SSF47473">
    <property type="entry name" value="EF-hand"/>
    <property type="match status" value="1"/>
</dbReference>
<dbReference type="InterPro" id="IPR050230">
    <property type="entry name" value="CALM/Myosin/TropC-like"/>
</dbReference>
<dbReference type="CDD" id="cd00051">
    <property type="entry name" value="EFh"/>
    <property type="match status" value="1"/>
</dbReference>
<reference evidence="7 8" key="1">
    <citation type="submission" date="2015-01" db="EMBL/GenBank/DDBJ databases">
        <title>Evolution of Trichinella species and genotypes.</title>
        <authorList>
            <person name="Korhonen P.K."/>
            <person name="Edoardo P."/>
            <person name="Giuseppe L.R."/>
            <person name="Gasser R.B."/>
        </authorList>
    </citation>
    <scope>NUCLEOTIDE SEQUENCE [LARGE SCALE GENOMIC DNA]</scope>
    <source>
        <strain evidence="7">ISS1980</strain>
    </source>
</reference>
<keyword evidence="4" id="KW-0175">Coiled coil</keyword>
<dbReference type="STRING" id="268474.A0A0V1NA55"/>
<keyword evidence="2" id="KW-0518">Myosin</keyword>
<evidence type="ECO:0000313" key="8">
    <source>
        <dbReference type="Proteomes" id="UP000054843"/>
    </source>
</evidence>
<protein>
    <submittedName>
        <fullName evidence="7">Myosin, essential light chain</fullName>
    </submittedName>
</protein>
<feature type="coiled-coil region" evidence="4">
    <location>
        <begin position="131"/>
        <end position="179"/>
    </location>
</feature>
<proteinExistence type="predicted"/>
<organism evidence="7 8">
    <name type="scientific">Trichinella papuae</name>
    <dbReference type="NCBI Taxonomy" id="268474"/>
    <lineage>
        <taxon>Eukaryota</taxon>
        <taxon>Metazoa</taxon>
        <taxon>Ecdysozoa</taxon>
        <taxon>Nematoda</taxon>
        <taxon>Enoplea</taxon>
        <taxon>Dorylaimia</taxon>
        <taxon>Trichinellida</taxon>
        <taxon>Trichinellidae</taxon>
        <taxon>Trichinella</taxon>
    </lineage>
</organism>
<dbReference type="InterPro" id="IPR011992">
    <property type="entry name" value="EF-hand-dom_pair"/>
</dbReference>
<feature type="coiled-coil region" evidence="4">
    <location>
        <begin position="31"/>
        <end position="79"/>
    </location>
</feature>
<dbReference type="AlphaFoldDB" id="A0A0V1NA55"/>
<dbReference type="FunFam" id="1.10.238.10:FF:000003">
    <property type="entry name" value="Calmodulin A"/>
    <property type="match status" value="1"/>
</dbReference>
<dbReference type="GO" id="GO:0005859">
    <property type="term" value="C:muscle myosin complex"/>
    <property type="evidence" value="ECO:0007669"/>
    <property type="project" value="TreeGrafter"/>
</dbReference>
<dbReference type="Proteomes" id="UP000054843">
    <property type="component" value="Unassembled WGS sequence"/>
</dbReference>
<name>A0A0V1NA55_9BILA</name>
<comment type="caution">
    <text evidence="7">The sequence shown here is derived from an EMBL/GenBank/DDBJ whole genome shotgun (WGS) entry which is preliminary data.</text>
</comment>
<keyword evidence="1" id="KW-0677">Repeat</keyword>
<gene>
    <name evidence="7" type="primary">mlc-3</name>
    <name evidence="7" type="ORF">T10_8780</name>
</gene>
<dbReference type="PROSITE" id="PS50222">
    <property type="entry name" value="EF_HAND_2"/>
    <property type="match status" value="2"/>
</dbReference>
<evidence type="ECO:0000256" key="3">
    <source>
        <dbReference type="ARBA" id="ARBA00023175"/>
    </source>
</evidence>
<dbReference type="PANTHER" id="PTHR23048:SF33">
    <property type="entry name" value="MYOSIN LIGHT CHAIN ALKALI"/>
    <property type="match status" value="1"/>
</dbReference>
<dbReference type="PANTHER" id="PTHR23048">
    <property type="entry name" value="MYOSIN LIGHT CHAIN 1, 3"/>
    <property type="match status" value="1"/>
</dbReference>
<feature type="region of interest" description="Disordered" evidence="5">
    <location>
        <begin position="1"/>
        <end position="24"/>
    </location>
</feature>
<keyword evidence="3" id="KW-0505">Motor protein</keyword>
<evidence type="ECO:0000313" key="7">
    <source>
        <dbReference type="EMBL" id="KRZ80889.1"/>
    </source>
</evidence>
<evidence type="ECO:0000256" key="2">
    <source>
        <dbReference type="ARBA" id="ARBA00023123"/>
    </source>
</evidence>
<evidence type="ECO:0000256" key="5">
    <source>
        <dbReference type="SAM" id="MobiDB-lite"/>
    </source>
</evidence>
<accession>A0A0V1NA55</accession>
<feature type="domain" description="EF-hand" evidence="6">
    <location>
        <begin position="361"/>
        <end position="396"/>
    </location>
</feature>
<evidence type="ECO:0000256" key="4">
    <source>
        <dbReference type="SAM" id="Coils"/>
    </source>
</evidence>
<feature type="compositionally biased region" description="Polar residues" evidence="5">
    <location>
        <begin position="11"/>
        <end position="24"/>
    </location>
</feature>
<evidence type="ECO:0000256" key="1">
    <source>
        <dbReference type="ARBA" id="ARBA00022737"/>
    </source>
</evidence>